<feature type="transmembrane region" description="Helical" evidence="6">
    <location>
        <begin position="95"/>
        <end position="114"/>
    </location>
</feature>
<dbReference type="InterPro" id="IPR018801">
    <property type="entry name" value="TM129"/>
</dbReference>
<dbReference type="CTD" id="92305"/>
<dbReference type="Pfam" id="PF10272">
    <property type="entry name" value="Tmpp129"/>
    <property type="match status" value="1"/>
</dbReference>
<comment type="subcellular location">
    <subcellularLocation>
        <location evidence="1">Membrane</location>
        <topology evidence="1">Multi-pass membrane protein</topology>
    </subcellularLocation>
</comment>
<organism evidence="7 8">
    <name type="scientific">Gouania willdenowi</name>
    <name type="common">Blunt-snouted clingfish</name>
    <name type="synonym">Lepadogaster willdenowi</name>
    <dbReference type="NCBI Taxonomy" id="441366"/>
    <lineage>
        <taxon>Eukaryota</taxon>
        <taxon>Metazoa</taxon>
        <taxon>Chordata</taxon>
        <taxon>Craniata</taxon>
        <taxon>Vertebrata</taxon>
        <taxon>Euteleostomi</taxon>
        <taxon>Actinopterygii</taxon>
        <taxon>Neopterygii</taxon>
        <taxon>Teleostei</taxon>
        <taxon>Neoteleostei</taxon>
        <taxon>Acanthomorphata</taxon>
        <taxon>Ovalentaria</taxon>
        <taxon>Blenniimorphae</taxon>
        <taxon>Blenniiformes</taxon>
        <taxon>Gobiesocoidei</taxon>
        <taxon>Gobiesocidae</taxon>
        <taxon>Gobiesocinae</taxon>
        <taxon>Gouania</taxon>
    </lineage>
</organism>
<sequence>MDTPELSFTLAYIAFSLCFVFTPNEFRSAGLTVQNLFSSWLGSEDLGFVQYHVRRTSVTVLVHCALPLGYYLGMCIAAPENNLASIQQVNGGWKAFLLLSVVLLLGSWMLIVYWSHSNWSNHPISRTLQAHRQPLQADWGSVASSINTEFRRIDKFACGAPGARVIVTDSWVLKVTTYHIYMALQNDCHVRVTESRRHQLSPESATPTEILTLRVSSINPAVKAFVIRVNSTEYPELREKLRAPISNSPNVVIHQTISELFLETFRTQVDLNQPYSLPRGQEVESCIGCMQVPANTKLLRLCTTEAADEDSECQQCFCRPMWCISCLGRWFASRQDQQRPETWLSSRVPCPTCRAKFCVLDICMVH</sequence>
<accession>A0A8C5NAD6</accession>
<dbReference type="Proteomes" id="UP000694680">
    <property type="component" value="Chromosome 10"/>
</dbReference>
<comment type="similarity">
    <text evidence="2">Belongs to the TMEM129 family.</text>
</comment>
<dbReference type="GO" id="GO:0016020">
    <property type="term" value="C:membrane"/>
    <property type="evidence" value="ECO:0007669"/>
    <property type="project" value="UniProtKB-SubCell"/>
</dbReference>
<evidence type="ECO:0000256" key="1">
    <source>
        <dbReference type="ARBA" id="ARBA00004141"/>
    </source>
</evidence>
<dbReference type="GeneID" id="114471623"/>
<dbReference type="GO" id="GO:0016567">
    <property type="term" value="P:protein ubiquitination"/>
    <property type="evidence" value="ECO:0007669"/>
    <property type="project" value="InterPro"/>
</dbReference>
<keyword evidence="5 6" id="KW-0472">Membrane</keyword>
<keyword evidence="3 6" id="KW-0812">Transmembrane</keyword>
<proteinExistence type="inferred from homology"/>
<evidence type="ECO:0000313" key="7">
    <source>
        <dbReference type="Ensembl" id="ENSGWIP00000040692.1"/>
    </source>
</evidence>
<dbReference type="GO" id="GO:0005783">
    <property type="term" value="C:endoplasmic reticulum"/>
    <property type="evidence" value="ECO:0007669"/>
    <property type="project" value="TreeGrafter"/>
</dbReference>
<evidence type="ECO:0000256" key="5">
    <source>
        <dbReference type="ARBA" id="ARBA00023136"/>
    </source>
</evidence>
<evidence type="ECO:0008006" key="9">
    <source>
        <dbReference type="Google" id="ProtNLM"/>
    </source>
</evidence>
<protein>
    <recommendedName>
        <fullName evidence="9">E3 ubiquitin-protein ligase TM129</fullName>
    </recommendedName>
</protein>
<dbReference type="Ensembl" id="ENSGWIT00000044204.1">
    <property type="protein sequence ID" value="ENSGWIP00000040692.1"/>
    <property type="gene ID" value="ENSGWIG00000020540.1"/>
</dbReference>
<evidence type="ECO:0000256" key="4">
    <source>
        <dbReference type="ARBA" id="ARBA00022989"/>
    </source>
</evidence>
<evidence type="ECO:0000313" key="8">
    <source>
        <dbReference type="Proteomes" id="UP000694680"/>
    </source>
</evidence>
<dbReference type="GO" id="GO:0061630">
    <property type="term" value="F:ubiquitin protein ligase activity"/>
    <property type="evidence" value="ECO:0007669"/>
    <property type="project" value="InterPro"/>
</dbReference>
<reference evidence="7" key="3">
    <citation type="submission" date="2025-09" db="UniProtKB">
        <authorList>
            <consortium name="Ensembl"/>
        </authorList>
    </citation>
    <scope>IDENTIFICATION</scope>
</reference>
<dbReference type="AlphaFoldDB" id="A0A8C5NAD6"/>
<dbReference type="RefSeq" id="XP_028316275.1">
    <property type="nucleotide sequence ID" value="XM_028460474.1"/>
</dbReference>
<keyword evidence="4 6" id="KW-1133">Transmembrane helix</keyword>
<dbReference type="PANTHER" id="PTHR31322:SF2">
    <property type="entry name" value="E3 UBIQUITIN-PROTEIN LIGASE TM129"/>
    <property type="match status" value="1"/>
</dbReference>
<dbReference type="PANTHER" id="PTHR31322">
    <property type="entry name" value="E3 UBIQUITIN-PROTEIN LIGASE TM129"/>
    <property type="match status" value="1"/>
</dbReference>
<evidence type="ECO:0000256" key="2">
    <source>
        <dbReference type="ARBA" id="ARBA00007332"/>
    </source>
</evidence>
<name>A0A8C5NAD6_GOUWI</name>
<evidence type="ECO:0000256" key="3">
    <source>
        <dbReference type="ARBA" id="ARBA00022692"/>
    </source>
</evidence>
<gene>
    <name evidence="7" type="primary">tmem129</name>
</gene>
<reference evidence="7" key="2">
    <citation type="submission" date="2025-08" db="UniProtKB">
        <authorList>
            <consortium name="Ensembl"/>
        </authorList>
    </citation>
    <scope>IDENTIFICATION</scope>
</reference>
<evidence type="ECO:0000256" key="6">
    <source>
        <dbReference type="SAM" id="Phobius"/>
    </source>
</evidence>
<keyword evidence="8" id="KW-1185">Reference proteome</keyword>
<dbReference type="OrthoDB" id="10055027at2759"/>
<reference evidence="7" key="1">
    <citation type="submission" date="2020-06" db="EMBL/GenBank/DDBJ databases">
        <authorList>
            <consortium name="Wellcome Sanger Institute Data Sharing"/>
        </authorList>
    </citation>
    <scope>NUCLEOTIDE SEQUENCE [LARGE SCALE GENOMIC DNA]</scope>
</reference>